<keyword evidence="1" id="KW-0472">Membrane</keyword>
<evidence type="ECO:0000313" key="2">
    <source>
        <dbReference type="EMBL" id="TRY19529.1"/>
    </source>
</evidence>
<feature type="transmembrane region" description="Helical" evidence="1">
    <location>
        <begin position="80"/>
        <end position="100"/>
    </location>
</feature>
<keyword evidence="1" id="KW-0812">Transmembrane</keyword>
<keyword evidence="3" id="KW-1185">Reference proteome</keyword>
<evidence type="ECO:0000256" key="1">
    <source>
        <dbReference type="SAM" id="Phobius"/>
    </source>
</evidence>
<dbReference type="AlphaFoldDB" id="A0A553K485"/>
<protein>
    <submittedName>
        <fullName evidence="2">Uncharacterized protein</fullName>
    </submittedName>
</protein>
<evidence type="ECO:0000313" key="3">
    <source>
        <dbReference type="Proteomes" id="UP000317638"/>
    </source>
</evidence>
<sequence length="115" mass="12435">MTFDVVWPIVYGFFLLTTLAWAWARGTAAGSRWRAVGLLPVVAVALDYAENVCTATVMARYPARTPVLAELAPIFTAGKWLALSASFLLLAIGSIIAVLARWRKGASRPPGSQDR</sequence>
<gene>
    <name evidence="2" type="ORF">FOJ82_01095</name>
</gene>
<dbReference type="RefSeq" id="WP_143936618.1">
    <property type="nucleotide sequence ID" value="NZ_VKKG01000001.1"/>
</dbReference>
<keyword evidence="1" id="KW-1133">Transmembrane helix</keyword>
<proteinExistence type="predicted"/>
<dbReference type="OrthoDB" id="3727008at2"/>
<dbReference type="Proteomes" id="UP000317638">
    <property type="component" value="Unassembled WGS sequence"/>
</dbReference>
<reference evidence="2 3" key="1">
    <citation type="submission" date="2019-07" db="EMBL/GenBank/DDBJ databases">
        <authorList>
            <person name="Zhou L.-Y."/>
        </authorList>
    </citation>
    <scope>NUCLEOTIDE SEQUENCE [LARGE SCALE GENOMIC DNA]</scope>
    <source>
        <strain evidence="2 3">YIM 101269</strain>
    </source>
</reference>
<name>A0A553K485_9ACTN</name>
<accession>A0A553K485</accession>
<comment type="caution">
    <text evidence="2">The sequence shown here is derived from an EMBL/GenBank/DDBJ whole genome shotgun (WGS) entry which is preliminary data.</text>
</comment>
<organism evidence="2 3">
    <name type="scientific">Tessaracoccus rhinocerotis</name>
    <dbReference type="NCBI Taxonomy" id="1689449"/>
    <lineage>
        <taxon>Bacteria</taxon>
        <taxon>Bacillati</taxon>
        <taxon>Actinomycetota</taxon>
        <taxon>Actinomycetes</taxon>
        <taxon>Propionibacteriales</taxon>
        <taxon>Propionibacteriaceae</taxon>
        <taxon>Tessaracoccus</taxon>
    </lineage>
</organism>
<dbReference type="EMBL" id="VKKG01000001">
    <property type="protein sequence ID" value="TRY19529.1"/>
    <property type="molecule type" value="Genomic_DNA"/>
</dbReference>
<feature type="transmembrane region" description="Helical" evidence="1">
    <location>
        <begin position="36"/>
        <end position="60"/>
    </location>
</feature>
<feature type="transmembrane region" description="Helical" evidence="1">
    <location>
        <begin position="6"/>
        <end position="24"/>
    </location>
</feature>